<gene>
    <name evidence="2" type="ORF">DU428_07080</name>
</gene>
<dbReference type="RefSeq" id="WP_113966033.1">
    <property type="nucleotide sequence ID" value="NZ_JAWVXR010000002.1"/>
</dbReference>
<name>A0A368P3Z9_9FLAO</name>
<keyword evidence="1" id="KW-1133">Transmembrane helix</keyword>
<feature type="transmembrane region" description="Helical" evidence="1">
    <location>
        <begin position="54"/>
        <end position="79"/>
    </location>
</feature>
<keyword evidence="1" id="KW-0472">Membrane</keyword>
<protein>
    <submittedName>
        <fullName evidence="2">Uncharacterized protein</fullName>
    </submittedName>
</protein>
<comment type="caution">
    <text evidence="2">The sequence shown here is derived from an EMBL/GenBank/DDBJ whole genome shotgun (WGS) entry which is preliminary data.</text>
</comment>
<feature type="transmembrane region" description="Helical" evidence="1">
    <location>
        <begin position="12"/>
        <end position="34"/>
    </location>
</feature>
<proteinExistence type="predicted"/>
<dbReference type="OrthoDB" id="1144067at2"/>
<organism evidence="2 3">
    <name type="scientific">Oceanihabitans sediminis</name>
    <dbReference type="NCBI Taxonomy" id="1812012"/>
    <lineage>
        <taxon>Bacteria</taxon>
        <taxon>Pseudomonadati</taxon>
        <taxon>Bacteroidota</taxon>
        <taxon>Flavobacteriia</taxon>
        <taxon>Flavobacteriales</taxon>
        <taxon>Flavobacteriaceae</taxon>
        <taxon>Oceanihabitans</taxon>
    </lineage>
</organism>
<evidence type="ECO:0000313" key="3">
    <source>
        <dbReference type="Proteomes" id="UP000252249"/>
    </source>
</evidence>
<dbReference type="Proteomes" id="UP000252249">
    <property type="component" value="Unassembled WGS sequence"/>
</dbReference>
<evidence type="ECO:0000313" key="2">
    <source>
        <dbReference type="EMBL" id="RCU57552.1"/>
    </source>
</evidence>
<sequence>MNSQSKKKYKILALSILLDAVGMIPFIDIVWAPISGYIMTRLYKGDKGKYAGIFAFIEEIIPGLDFIPSFTIMWFYVYVFKGKTEETIIDIDAD</sequence>
<dbReference type="EMBL" id="QPIG01000002">
    <property type="protein sequence ID" value="RCU57552.1"/>
    <property type="molecule type" value="Genomic_DNA"/>
</dbReference>
<reference evidence="2 3" key="1">
    <citation type="submission" date="2018-07" db="EMBL/GenBank/DDBJ databases">
        <title>Oceanihabitans testaceum sp. nov., isolated from marine sediment.</title>
        <authorList>
            <person name="Li C.-M."/>
        </authorList>
    </citation>
    <scope>NUCLEOTIDE SEQUENCE [LARGE SCALE GENOMIC DNA]</scope>
    <source>
        <strain evidence="2 3">S9-10</strain>
    </source>
</reference>
<keyword evidence="1" id="KW-0812">Transmembrane</keyword>
<dbReference type="AlphaFoldDB" id="A0A368P3Z9"/>
<evidence type="ECO:0000256" key="1">
    <source>
        <dbReference type="SAM" id="Phobius"/>
    </source>
</evidence>
<accession>A0A368P3Z9</accession>
<keyword evidence="3" id="KW-1185">Reference proteome</keyword>